<dbReference type="InterPro" id="IPR013761">
    <property type="entry name" value="SAM/pointed_sf"/>
</dbReference>
<dbReference type="SUPFAM" id="SSF47769">
    <property type="entry name" value="SAM/Pointed domain"/>
    <property type="match status" value="1"/>
</dbReference>
<dbReference type="Proteomes" id="UP000554482">
    <property type="component" value="Unassembled WGS sequence"/>
</dbReference>
<feature type="non-terminal residue" evidence="2">
    <location>
        <position position="1"/>
    </location>
</feature>
<dbReference type="Gene3D" id="1.10.150.50">
    <property type="entry name" value="Transcription Factor, Ets-1"/>
    <property type="match status" value="1"/>
</dbReference>
<sequence>EAASLDTFLKKLGLEQYIDIFESEEITLRILKILLCEDFRDLNIPASARRKLRLALQDTGFGVMIGRYRKQRRSL</sequence>
<feature type="domain" description="SAM" evidence="1">
    <location>
        <begin position="4"/>
        <end position="57"/>
    </location>
</feature>
<evidence type="ECO:0000259" key="1">
    <source>
        <dbReference type="Pfam" id="PF00536"/>
    </source>
</evidence>
<dbReference type="AlphaFoldDB" id="A0A7J6WH14"/>
<dbReference type="Pfam" id="PF00536">
    <property type="entry name" value="SAM_1"/>
    <property type="match status" value="1"/>
</dbReference>
<gene>
    <name evidence="2" type="ORF">FRX31_014483</name>
</gene>
<proteinExistence type="predicted"/>
<name>A0A7J6WH14_THATH</name>
<accession>A0A7J6WH14</accession>
<keyword evidence="3" id="KW-1185">Reference proteome</keyword>
<reference evidence="2 3" key="1">
    <citation type="submission" date="2020-06" db="EMBL/GenBank/DDBJ databases">
        <title>Transcriptomic and genomic resources for Thalictrum thalictroides and T. hernandezii: Facilitating candidate gene discovery in an emerging model plant lineage.</title>
        <authorList>
            <person name="Arias T."/>
            <person name="Riano-Pachon D.M."/>
            <person name="Di Stilio V.S."/>
        </authorList>
    </citation>
    <scope>NUCLEOTIDE SEQUENCE [LARGE SCALE GENOMIC DNA]</scope>
    <source>
        <strain evidence="3">cv. WT478/WT964</strain>
        <tissue evidence="2">Leaves</tissue>
    </source>
</reference>
<dbReference type="InterPro" id="IPR001660">
    <property type="entry name" value="SAM"/>
</dbReference>
<evidence type="ECO:0000313" key="2">
    <source>
        <dbReference type="EMBL" id="KAF5195930.1"/>
    </source>
</evidence>
<protein>
    <recommendedName>
        <fullName evidence="1">SAM domain-containing protein</fullName>
    </recommendedName>
</protein>
<evidence type="ECO:0000313" key="3">
    <source>
        <dbReference type="Proteomes" id="UP000554482"/>
    </source>
</evidence>
<organism evidence="2 3">
    <name type="scientific">Thalictrum thalictroides</name>
    <name type="common">Rue-anemone</name>
    <name type="synonym">Anemone thalictroides</name>
    <dbReference type="NCBI Taxonomy" id="46969"/>
    <lineage>
        <taxon>Eukaryota</taxon>
        <taxon>Viridiplantae</taxon>
        <taxon>Streptophyta</taxon>
        <taxon>Embryophyta</taxon>
        <taxon>Tracheophyta</taxon>
        <taxon>Spermatophyta</taxon>
        <taxon>Magnoliopsida</taxon>
        <taxon>Ranunculales</taxon>
        <taxon>Ranunculaceae</taxon>
        <taxon>Thalictroideae</taxon>
        <taxon>Thalictrum</taxon>
    </lineage>
</organism>
<comment type="caution">
    <text evidence="2">The sequence shown here is derived from an EMBL/GenBank/DDBJ whole genome shotgun (WGS) entry which is preliminary data.</text>
</comment>
<dbReference type="OrthoDB" id="76949at2759"/>
<dbReference type="EMBL" id="JABWDY010016686">
    <property type="protein sequence ID" value="KAF5195930.1"/>
    <property type="molecule type" value="Genomic_DNA"/>
</dbReference>